<proteinExistence type="predicted"/>
<protein>
    <submittedName>
        <fullName evidence="1">Uncharacterized protein</fullName>
    </submittedName>
</protein>
<dbReference type="EMBL" id="UGHP01000002">
    <property type="protein sequence ID" value="STS21040.1"/>
    <property type="molecule type" value="Genomic_DNA"/>
</dbReference>
<dbReference type="AlphaFoldDB" id="A0A377TGH8"/>
<name>A0A377TGH8_HAFAL</name>
<gene>
    <name evidence="1" type="ORF">NCTC8105_05189</name>
</gene>
<organism evidence="1 2">
    <name type="scientific">Hafnia alvei</name>
    <dbReference type="NCBI Taxonomy" id="569"/>
    <lineage>
        <taxon>Bacteria</taxon>
        <taxon>Pseudomonadati</taxon>
        <taxon>Pseudomonadota</taxon>
        <taxon>Gammaproteobacteria</taxon>
        <taxon>Enterobacterales</taxon>
        <taxon>Hafniaceae</taxon>
        <taxon>Hafnia</taxon>
    </lineage>
</organism>
<reference evidence="1 2" key="1">
    <citation type="submission" date="2018-06" db="EMBL/GenBank/DDBJ databases">
        <authorList>
            <consortium name="Pathogen Informatics"/>
            <person name="Doyle S."/>
        </authorList>
    </citation>
    <scope>NUCLEOTIDE SEQUENCE [LARGE SCALE GENOMIC DNA]</scope>
    <source>
        <strain evidence="1 2">NCTC8105</strain>
    </source>
</reference>
<dbReference type="Proteomes" id="UP000254821">
    <property type="component" value="Unassembled WGS sequence"/>
</dbReference>
<dbReference type="RefSeq" id="WP_227660052.1">
    <property type="nucleotide sequence ID" value="NZ_CP139993.1"/>
</dbReference>
<evidence type="ECO:0000313" key="2">
    <source>
        <dbReference type="Proteomes" id="UP000254821"/>
    </source>
</evidence>
<accession>A0A377TGH8</accession>
<evidence type="ECO:0000313" key="1">
    <source>
        <dbReference type="EMBL" id="STS21040.1"/>
    </source>
</evidence>
<sequence>MSRRGLRLSQLPPVCSVKPKPAKTSAQLMAEDTLRELIAARFAVGKPIIHIDTNWNDALLLRVMKEAIRQAKGQPFVVVPGVRLENGKNPTLRWFIVRSVVLPYLSVSCR</sequence>